<evidence type="ECO:0000256" key="3">
    <source>
        <dbReference type="ARBA" id="ARBA00022840"/>
    </source>
</evidence>
<dbReference type="Proteomes" id="UP000006238">
    <property type="component" value="Unassembled WGS sequence"/>
</dbReference>
<evidence type="ECO:0000259" key="8">
    <source>
        <dbReference type="PROSITE" id="PS50901"/>
    </source>
</evidence>
<dbReference type="Pfam" id="PF00498">
    <property type="entry name" value="FHA"/>
    <property type="match status" value="1"/>
</dbReference>
<evidence type="ECO:0000259" key="7">
    <source>
        <dbReference type="PROSITE" id="PS50006"/>
    </source>
</evidence>
<dbReference type="HOGENOM" id="CLU_003134_2_1_9"/>
<organism evidence="9 10">
    <name type="scientific">Eshraghiella crossota DSM 2876</name>
    <dbReference type="NCBI Taxonomy" id="511680"/>
    <lineage>
        <taxon>Bacteria</taxon>
        <taxon>Bacillati</taxon>
        <taxon>Bacillota</taxon>
        <taxon>Clostridia</taxon>
        <taxon>Lachnospirales</taxon>
        <taxon>Lachnospiraceae</taxon>
        <taxon>Eshraghiella</taxon>
    </lineage>
</organism>
<keyword evidence="5" id="KW-0175">Coiled coil</keyword>
<reference evidence="9 10" key="1">
    <citation type="submission" date="2010-02" db="EMBL/GenBank/DDBJ databases">
        <authorList>
            <person name="Weinstock G."/>
            <person name="Sodergren E."/>
            <person name="Clifton S."/>
            <person name="Fulton L."/>
            <person name="Fulton B."/>
            <person name="Courtney L."/>
            <person name="Fronick C."/>
            <person name="Harrison M."/>
            <person name="Strong C."/>
            <person name="Farmer C."/>
            <person name="Delahaunty K."/>
            <person name="Markovic C."/>
            <person name="Hall O."/>
            <person name="Minx P."/>
            <person name="Tomlinson C."/>
            <person name="Mitreva M."/>
            <person name="Nelson J."/>
            <person name="Hou S."/>
            <person name="Wollam A."/>
            <person name="Pepin K.H."/>
            <person name="Johnson M."/>
            <person name="Bhonagiri V."/>
            <person name="Zhang X."/>
            <person name="Suruliraj S."/>
            <person name="Warren W."/>
            <person name="Chinwalla A."/>
            <person name="Mardis E.R."/>
            <person name="Wilson R.K."/>
        </authorList>
    </citation>
    <scope>NUCLEOTIDE SEQUENCE [LARGE SCALE GENOMIC DNA]</scope>
    <source>
        <strain evidence="9 10">DSM 2876</strain>
    </source>
</reference>
<dbReference type="GeneID" id="98917132"/>
<keyword evidence="3 4" id="KW-0067">ATP-binding</keyword>
<comment type="caution">
    <text evidence="9">The sequence shown here is derived from an EMBL/GenBank/DDBJ whole genome shotgun (WGS) entry which is preliminary data.</text>
</comment>
<dbReference type="InterPro" id="IPR027417">
    <property type="entry name" value="P-loop_NTPase"/>
</dbReference>
<protein>
    <submittedName>
        <fullName evidence="9">Type VII secretion protein EssC</fullName>
    </submittedName>
</protein>
<dbReference type="PANTHER" id="PTHR22683:SF1">
    <property type="entry name" value="TYPE VII SECRETION SYSTEM PROTEIN ESSC"/>
    <property type="match status" value="1"/>
</dbReference>
<accession>D4S2Z8</accession>
<dbReference type="eggNOG" id="COG1674">
    <property type="taxonomic scope" value="Bacteria"/>
</dbReference>
<evidence type="ECO:0000256" key="4">
    <source>
        <dbReference type="PROSITE-ProRule" id="PRU00289"/>
    </source>
</evidence>
<dbReference type="GO" id="GO:0005524">
    <property type="term" value="F:ATP binding"/>
    <property type="evidence" value="ECO:0007669"/>
    <property type="project" value="UniProtKB-UniRule"/>
</dbReference>
<dbReference type="SUPFAM" id="SSF52540">
    <property type="entry name" value="P-loop containing nucleoside triphosphate hydrolases"/>
    <property type="match status" value="2"/>
</dbReference>
<evidence type="ECO:0000256" key="5">
    <source>
        <dbReference type="SAM" id="Coils"/>
    </source>
</evidence>
<feature type="domain" description="FtsK" evidence="8">
    <location>
        <begin position="1038"/>
        <end position="1221"/>
    </location>
</feature>
<dbReference type="InterPro" id="IPR023839">
    <property type="entry name" value="Firmicutes_EssC_C"/>
</dbReference>
<dbReference type="RefSeq" id="WP_005604636.1">
    <property type="nucleotide sequence ID" value="NZ_GG663525.1"/>
</dbReference>
<evidence type="ECO:0000256" key="6">
    <source>
        <dbReference type="SAM" id="Phobius"/>
    </source>
</evidence>
<feature type="domain" description="FHA" evidence="7">
    <location>
        <begin position="113"/>
        <end position="162"/>
    </location>
</feature>
<dbReference type="SUPFAM" id="SSF49879">
    <property type="entry name" value="SMAD/FHA domain"/>
    <property type="match status" value="1"/>
</dbReference>
<dbReference type="CDD" id="cd01127">
    <property type="entry name" value="TrwB_TraG_TraD_VirD4"/>
    <property type="match status" value="1"/>
</dbReference>
<evidence type="ECO:0000313" key="10">
    <source>
        <dbReference type="Proteomes" id="UP000006238"/>
    </source>
</evidence>
<dbReference type="PROSITE" id="PS50006">
    <property type="entry name" value="FHA_DOMAIN"/>
    <property type="match status" value="1"/>
</dbReference>
<dbReference type="Gene3D" id="2.60.200.20">
    <property type="match status" value="1"/>
</dbReference>
<dbReference type="InterPro" id="IPR050206">
    <property type="entry name" value="FtsK/SpoIIIE/SftA"/>
</dbReference>
<dbReference type="PROSITE" id="PS50901">
    <property type="entry name" value="FTSK"/>
    <property type="match status" value="2"/>
</dbReference>
<dbReference type="Gene3D" id="3.40.50.300">
    <property type="entry name" value="P-loop containing nucleotide triphosphate hydrolases"/>
    <property type="match status" value="2"/>
</dbReference>
<dbReference type="EMBL" id="ABWN01000042">
    <property type="protein sequence ID" value="EFF67367.1"/>
    <property type="molecule type" value="Genomic_DNA"/>
</dbReference>
<evidence type="ECO:0000256" key="2">
    <source>
        <dbReference type="ARBA" id="ARBA00022741"/>
    </source>
</evidence>
<dbReference type="GO" id="GO:0003677">
    <property type="term" value="F:DNA binding"/>
    <property type="evidence" value="ECO:0007669"/>
    <property type="project" value="InterPro"/>
</dbReference>
<gene>
    <name evidence="9" type="primary">essC</name>
    <name evidence="9" type="ORF">BUTYVIB_02450</name>
</gene>
<dbReference type="InterPro" id="IPR002543">
    <property type="entry name" value="FtsK_dom"/>
</dbReference>
<feature type="transmembrane region" description="Helical" evidence="6">
    <location>
        <begin position="258"/>
        <end position="281"/>
    </location>
</feature>
<dbReference type="GO" id="GO:0016020">
    <property type="term" value="C:membrane"/>
    <property type="evidence" value="ECO:0007669"/>
    <property type="project" value="UniProtKB-SubCell"/>
</dbReference>
<proteinExistence type="predicted"/>
<keyword evidence="2 4" id="KW-0547">Nucleotide-binding</keyword>
<dbReference type="Pfam" id="PF01580">
    <property type="entry name" value="FtsK_SpoIIIE"/>
    <property type="match status" value="2"/>
</dbReference>
<feature type="binding site" evidence="4">
    <location>
        <begin position="706"/>
        <end position="713"/>
    </location>
    <ligand>
        <name>ATP</name>
        <dbReference type="ChEBI" id="CHEBI:30616"/>
    </ligand>
</feature>
<dbReference type="InterPro" id="IPR008984">
    <property type="entry name" value="SMAD_FHA_dom_sf"/>
</dbReference>
<sequence>MIVTLIETYRIFNMTLPDKVKGRFWITDVDSFGNDRKLISVEADEESWVLKGSDSAVICDTHNRIADDTVLEDNVFYNVRILEENEEGYVYAQPDDIGRQTFDKYVFRDNAELTIGRDSDNTVCINNRYVSSHHAVIKYMDGVWTIEDKNSTNGTFVNNRRTSLQELRPGDVLFIVGFKLIIGSNYIAFNNPGNTVKWDSNILQNMKPQVFDGVGKTKTTEIRPQFFYRAPRFKRDISTLKFKVDMPPAKEAQNNMPMAMIMGPSITMGMASMSSGAFSVINAINSGGNVMSVIPTAAMSVSMLLGMVMWPIITKKHEKKESQRCEAERQKLYKEYLFSLRDTIRREIENQEQILRENNISIDEASDRIINRLGNLWERNINQDDFLSISLGNGNIQMCEEIQFPDRKFSVNKDNLINDMFALANEPRELKSVPVVHSFKNNKVTGIIGENERKVKDFVMSLIIKIAALHSYDELKLVFILSEKDDDIVNVVKWFPHTWDDEHVKRYIATNLREAKEISSELEQEFYNRRELRNEDIAAPYYLIISTNKEIAEKTEIYDKVIENSNCNGYSIINVCGKFRMLPKETVSVIEIDDEGSKIYEKNDISGNSIMFEAESGIKCNINDIAVRLANTQLDIASRMYELPDMITFLDMYGVDRIEHLNPLIRWKENNPTVSLSAPVGVDTTGELFTLDLHEKYQGPHGLVAGMTGSGKSEFIITYILSMAVNYHPDEVAFILIDYKGGGLTGAFEDKEKGIKLPHLAGTITNLDGAAVKRSLISIQSELRRRQAVFNEARKVSNEGTMDIYKYQKLYRDKVVTEPVPHLFIISDEFAELKTQQPEFMEQLISAARIGRSLGVHLILATQKPSGVVDDQIWSNTRFRVCLKVQDKSDSNDMIKRSDAAELSHTGRFYLQVGFNEYFAKGQSAWCGATYYEDGNNEQMRPVSVSVIDNTGRTVKQVKEIRHNNNPSKKTKQIVALVKYLSDIATEEGIHERTLWMDEIPAIVYVDELIKKYGIRNDLPHILKPVVGEVDDPFNQNQFPLVLPISDGGNTIIYGTAGSGKLTLLNTVIYELIRNHITDYLNIYIMDFGSETLKVFEKAPQVGGVVLLSEKEKVINLIKMLRKEIITRKKAFADYGGDYRSYINNSGKTYPNIVVIINNFSALIETYEECEDSIGYITREGIKYGIFFIVTANNSGAVRFRLAQNFSNIYVMQMNDRDDYTGILGPVEGTYPSKYKGRGIFKTEHTYEFQTAVFSKAEKLNECINGLIEKLKEDGIQKAKTIPVLPVKVDCEYLSDHGVTLDKFIVGIDTKTLEPAILNIRDSYITVGIANDIQSLITYGQGMAEIISDKKLAEVIVIDGTGSFYPDETKKYAYFAEGYEEKVVALFNEVLRRHKILKNNENMGDEGQLVYILFGFSKIFDFLSADGKDKLKVALEKGKHELKVNFVLIDEGTSLAKQSMDNWYKVQCGNLSGVWVGDGSSEQYILKITKVRSELYQEMADGLGVYINKGRYNIIKHISSKADIKEETEV</sequence>
<feature type="binding site" evidence="4">
    <location>
        <begin position="1055"/>
        <end position="1062"/>
    </location>
    <ligand>
        <name>ATP</name>
        <dbReference type="ChEBI" id="CHEBI:30616"/>
    </ligand>
</feature>
<dbReference type="NCBIfam" id="TIGR03928">
    <property type="entry name" value="T7_EssCb_Firm"/>
    <property type="match status" value="1"/>
</dbReference>
<evidence type="ECO:0000256" key="1">
    <source>
        <dbReference type="ARBA" id="ARBA00022737"/>
    </source>
</evidence>
<keyword evidence="1" id="KW-0677">Repeat</keyword>
<feature type="domain" description="FtsK" evidence="8">
    <location>
        <begin position="686"/>
        <end position="892"/>
    </location>
</feature>
<feature type="coiled-coil region" evidence="5">
    <location>
        <begin position="315"/>
        <end position="368"/>
    </location>
</feature>
<keyword evidence="6" id="KW-0472">Membrane</keyword>
<keyword evidence="6" id="KW-0812">Transmembrane</keyword>
<keyword evidence="10" id="KW-1185">Reference proteome</keyword>
<dbReference type="eggNOG" id="COG1716">
    <property type="taxonomic scope" value="Bacteria"/>
</dbReference>
<dbReference type="PANTHER" id="PTHR22683">
    <property type="entry name" value="SPORULATION PROTEIN RELATED"/>
    <property type="match status" value="1"/>
</dbReference>
<dbReference type="SMART" id="SM00240">
    <property type="entry name" value="FHA"/>
    <property type="match status" value="1"/>
</dbReference>
<evidence type="ECO:0000313" key="9">
    <source>
        <dbReference type="EMBL" id="EFF67367.1"/>
    </source>
</evidence>
<dbReference type="CDD" id="cd00060">
    <property type="entry name" value="FHA"/>
    <property type="match status" value="1"/>
</dbReference>
<name>D4S2Z8_9FIRM</name>
<keyword evidence="6" id="KW-1133">Transmembrane helix</keyword>
<dbReference type="InterPro" id="IPR000253">
    <property type="entry name" value="FHA_dom"/>
</dbReference>
<feature type="transmembrane region" description="Helical" evidence="6">
    <location>
        <begin position="293"/>
        <end position="313"/>
    </location>
</feature>